<sequence length="125" mass="14776">MDINLFLALPDTFKRDVMKRVEFTPRKRLTMRKECRGFERLMAETHAGICDRGRIELGDKIAFIIIGDLEMNTYTSSEAKLDQFHQSRTRLFSGITIDRFRILLDDKDYSLQFILNFTENFQAEE</sequence>
<evidence type="ECO:0000313" key="2">
    <source>
        <dbReference type="Proteomes" id="UP001432027"/>
    </source>
</evidence>
<gene>
    <name evidence="1" type="ORF">PENTCL1PPCAC_13594</name>
</gene>
<reference evidence="1" key="1">
    <citation type="submission" date="2023-10" db="EMBL/GenBank/DDBJ databases">
        <title>Genome assembly of Pristionchus species.</title>
        <authorList>
            <person name="Yoshida K."/>
            <person name="Sommer R.J."/>
        </authorList>
    </citation>
    <scope>NUCLEOTIDE SEQUENCE</scope>
    <source>
        <strain evidence="1">RS0144</strain>
    </source>
</reference>
<keyword evidence="2" id="KW-1185">Reference proteome</keyword>
<comment type="caution">
    <text evidence="1">The sequence shown here is derived from an EMBL/GenBank/DDBJ whole genome shotgun (WGS) entry which is preliminary data.</text>
</comment>
<evidence type="ECO:0000313" key="1">
    <source>
        <dbReference type="EMBL" id="GMS91419.1"/>
    </source>
</evidence>
<dbReference type="AlphaFoldDB" id="A0AAV5TEL4"/>
<feature type="non-terminal residue" evidence="1">
    <location>
        <position position="125"/>
    </location>
</feature>
<name>A0AAV5TEL4_9BILA</name>
<proteinExistence type="predicted"/>
<dbReference type="EMBL" id="BTSX01000003">
    <property type="protein sequence ID" value="GMS91419.1"/>
    <property type="molecule type" value="Genomic_DNA"/>
</dbReference>
<protein>
    <submittedName>
        <fullName evidence="1">Uncharacterized protein</fullName>
    </submittedName>
</protein>
<organism evidence="1 2">
    <name type="scientific">Pristionchus entomophagus</name>
    <dbReference type="NCBI Taxonomy" id="358040"/>
    <lineage>
        <taxon>Eukaryota</taxon>
        <taxon>Metazoa</taxon>
        <taxon>Ecdysozoa</taxon>
        <taxon>Nematoda</taxon>
        <taxon>Chromadorea</taxon>
        <taxon>Rhabditida</taxon>
        <taxon>Rhabditina</taxon>
        <taxon>Diplogasteromorpha</taxon>
        <taxon>Diplogasteroidea</taxon>
        <taxon>Neodiplogasteridae</taxon>
        <taxon>Pristionchus</taxon>
    </lineage>
</organism>
<dbReference type="Proteomes" id="UP001432027">
    <property type="component" value="Unassembled WGS sequence"/>
</dbReference>
<accession>A0AAV5TEL4</accession>